<dbReference type="EMBL" id="BGZK01000267">
    <property type="protein sequence ID" value="GBP32962.1"/>
    <property type="molecule type" value="Genomic_DNA"/>
</dbReference>
<reference evidence="1 2" key="1">
    <citation type="journal article" date="2019" name="Commun. Biol.">
        <title>The bagworm genome reveals a unique fibroin gene that provides high tensile strength.</title>
        <authorList>
            <person name="Kono N."/>
            <person name="Nakamura H."/>
            <person name="Ohtoshi R."/>
            <person name="Tomita M."/>
            <person name="Numata K."/>
            <person name="Arakawa K."/>
        </authorList>
    </citation>
    <scope>NUCLEOTIDE SEQUENCE [LARGE SCALE GENOMIC DNA]</scope>
</reference>
<comment type="caution">
    <text evidence="1">The sequence shown here is derived from an EMBL/GenBank/DDBJ whole genome shotgun (WGS) entry which is preliminary data.</text>
</comment>
<name>A0A4C1V3X1_EUMVA</name>
<protein>
    <submittedName>
        <fullName evidence="1">Uncharacterized protein</fullName>
    </submittedName>
</protein>
<evidence type="ECO:0000313" key="1">
    <source>
        <dbReference type="EMBL" id="GBP32962.1"/>
    </source>
</evidence>
<keyword evidence="2" id="KW-1185">Reference proteome</keyword>
<gene>
    <name evidence="1" type="ORF">EVAR_20142_1</name>
</gene>
<accession>A0A4C1V3X1</accession>
<sequence>MREKVDVIVPLRSMSRSASEARAVGSVRFVLHLSPLYSISLAQKIHSQLIEPRQRLHEQAIKCDDKQKNSSTKRTMLEFLHRPGITVTMPSGCLGGSHAESKQE</sequence>
<dbReference type="AlphaFoldDB" id="A0A4C1V3X1"/>
<organism evidence="1 2">
    <name type="scientific">Eumeta variegata</name>
    <name type="common">Bagworm moth</name>
    <name type="synonym">Eumeta japonica</name>
    <dbReference type="NCBI Taxonomy" id="151549"/>
    <lineage>
        <taxon>Eukaryota</taxon>
        <taxon>Metazoa</taxon>
        <taxon>Ecdysozoa</taxon>
        <taxon>Arthropoda</taxon>
        <taxon>Hexapoda</taxon>
        <taxon>Insecta</taxon>
        <taxon>Pterygota</taxon>
        <taxon>Neoptera</taxon>
        <taxon>Endopterygota</taxon>
        <taxon>Lepidoptera</taxon>
        <taxon>Glossata</taxon>
        <taxon>Ditrysia</taxon>
        <taxon>Tineoidea</taxon>
        <taxon>Psychidae</taxon>
        <taxon>Oiketicinae</taxon>
        <taxon>Eumeta</taxon>
    </lineage>
</organism>
<evidence type="ECO:0000313" key="2">
    <source>
        <dbReference type="Proteomes" id="UP000299102"/>
    </source>
</evidence>
<proteinExistence type="predicted"/>
<dbReference type="Proteomes" id="UP000299102">
    <property type="component" value="Unassembled WGS sequence"/>
</dbReference>